<dbReference type="RefSeq" id="WP_191594829.1">
    <property type="nucleotide sequence ID" value="NZ_JACYFC010000003.1"/>
</dbReference>
<dbReference type="PANTHER" id="PTHR30441:SF8">
    <property type="entry name" value="DUF748 DOMAIN-CONTAINING PROTEIN"/>
    <property type="match status" value="1"/>
</dbReference>
<keyword evidence="1" id="KW-0472">Membrane</keyword>
<feature type="transmembrane region" description="Helical" evidence="1">
    <location>
        <begin position="9"/>
        <end position="32"/>
    </location>
</feature>
<sequence length="1008" mass="111679">MTRRHFRNFVFFPFSFLVVLITIIWIATPFIAKHYLTAYFTEHDKTLSIENLSVDFFPPKIDMKNLTLTDQTQSTMSLKHAVFEVRIWPLISRTIHISEAEIDGFNITVAQQENDWIVAGINTAQYINKEDIKTEENSETSDQKESAPWKIELPVFSFTNSRLSLSRQPNLTAPAELDEISLKALKIKDLSGEGLQWEGDITLSALVNQASLSLNSQFNYSPELINADITIDKTSLSIESFQHFIPAPFNAGKGQLNLDSRFQFEQKQVNGVVSYKLKNLNFSSTIKELDLELNDTDRVTTDATTLALTKASVHFFSADKLEASGLLDLQSKQSTFSQSDQTIQFSQLAFALPIDVKRNEQGLTANIENTTLEINDLLAALDNLDVDSKALNIGLTDVAFSMDPQEAITASLSSQIQSKVLSVKQAENTANYELFNLSNTLSLTKGKDILSAQNDKLSIDIKGLNALQGDGKSLSLETAKLTVEQLLADIQLPADNQFEPETQQAAPILTGTNINFSSQMLDVKMADNKRMAEWENADINELSFTQQDETFELTLTQLAIIGLTLSEALTTTKDEQALLPLSHIGKITIEDIAANQDGAKINTIVTNSLKVNLMIDAEKRIENLVFVEEKKQASLTPTLKGSTSPKNTDAEVIIEGTPDAEQNPAFKAPYYVILNTFDTTGDSGIYVQDNSISPTLQRSLEIDTLSLRNLNTQDKEQATVFELKARNGKYSTLTSDVTIWPLADKLTMKSELVIKEAELPPYSSYIANALGYQINSGQLDLDLKLNSNDGVLDGNSHVLLRKFELGGRKESSSVVSAGAIPLNMAVGILKDSNDNIDLEIPLSGDINNPEFGWTNFMILPVRKALYSVSSSYLMQTFVPYANVISIVQFAGEQLLKVRVEPLIFEAGDNQLNDSQDVFLQQLLALMRDKKDSQLKVCGITSYLDLGYETPPKSLDADTQAIAKTLAQDRSNHLKDYLVEQGITSSRILLCSPEIDLSKSSKPRVVLTF</sequence>
<keyword evidence="1" id="KW-1133">Transmembrane helix</keyword>
<name>A0ABR8NZK2_9GAMM</name>
<dbReference type="EMBL" id="JACYFC010000003">
    <property type="protein sequence ID" value="MBD5771451.1"/>
    <property type="molecule type" value="Genomic_DNA"/>
</dbReference>
<dbReference type="PANTHER" id="PTHR30441">
    <property type="entry name" value="DUF748 DOMAIN-CONTAINING PROTEIN"/>
    <property type="match status" value="1"/>
</dbReference>
<dbReference type="InterPro" id="IPR052894">
    <property type="entry name" value="AsmA-related"/>
</dbReference>
<dbReference type="InterPro" id="IPR036737">
    <property type="entry name" value="OmpA-like_sf"/>
</dbReference>
<protein>
    <submittedName>
        <fullName evidence="2">DUF748 domain-containing protein</fullName>
    </submittedName>
</protein>
<keyword evidence="3" id="KW-1185">Reference proteome</keyword>
<dbReference type="Pfam" id="PF05359">
    <property type="entry name" value="DUF748"/>
    <property type="match status" value="1"/>
</dbReference>
<keyword evidence="1" id="KW-0812">Transmembrane</keyword>
<comment type="caution">
    <text evidence="2">The sequence shown here is derived from an EMBL/GenBank/DDBJ whole genome shotgun (WGS) entry which is preliminary data.</text>
</comment>
<evidence type="ECO:0000313" key="2">
    <source>
        <dbReference type="EMBL" id="MBD5771451.1"/>
    </source>
</evidence>
<proteinExistence type="predicted"/>
<evidence type="ECO:0000256" key="1">
    <source>
        <dbReference type="SAM" id="Phobius"/>
    </source>
</evidence>
<dbReference type="Proteomes" id="UP000604161">
    <property type="component" value="Unassembled WGS sequence"/>
</dbReference>
<gene>
    <name evidence="2" type="ORF">IF202_10360</name>
</gene>
<dbReference type="Gene3D" id="3.30.1330.60">
    <property type="entry name" value="OmpA-like domain"/>
    <property type="match status" value="1"/>
</dbReference>
<accession>A0ABR8NZK2</accession>
<dbReference type="InterPro" id="IPR008023">
    <property type="entry name" value="DUF748"/>
</dbReference>
<evidence type="ECO:0000313" key="3">
    <source>
        <dbReference type="Proteomes" id="UP000604161"/>
    </source>
</evidence>
<reference evidence="2 3" key="1">
    <citation type="submission" date="2020-09" db="EMBL/GenBank/DDBJ databases">
        <title>Marinomonas sp. nov., isolated from the cysticercosis algae of Qingdao, China.</title>
        <authorList>
            <person name="Sun X."/>
        </authorList>
    </citation>
    <scope>NUCLEOTIDE SEQUENCE [LARGE SCALE GENOMIC DNA]</scope>
    <source>
        <strain evidence="2 3">SM2066</strain>
    </source>
</reference>
<organism evidence="2 3">
    <name type="scientific">Marinomonas colpomeniae</name>
    <dbReference type="NCBI Taxonomy" id="2774408"/>
    <lineage>
        <taxon>Bacteria</taxon>
        <taxon>Pseudomonadati</taxon>
        <taxon>Pseudomonadota</taxon>
        <taxon>Gammaproteobacteria</taxon>
        <taxon>Oceanospirillales</taxon>
        <taxon>Oceanospirillaceae</taxon>
        <taxon>Marinomonas</taxon>
    </lineage>
</organism>
<dbReference type="SUPFAM" id="SSF103088">
    <property type="entry name" value="OmpA-like"/>
    <property type="match status" value="1"/>
</dbReference>